<evidence type="ECO:0000256" key="3">
    <source>
        <dbReference type="ARBA" id="ARBA00022801"/>
    </source>
</evidence>
<evidence type="ECO:0000313" key="6">
    <source>
        <dbReference type="EMBL" id="EEG50732.1"/>
    </source>
</evidence>
<dbReference type="InterPro" id="IPR016667">
    <property type="entry name" value="Caps_polysacc_synth_CpsB/CapC"/>
</dbReference>
<dbReference type="UniPathway" id="UPA00934"/>
<dbReference type="PIRSF" id="PIRSF016557">
    <property type="entry name" value="Caps_synth_CpsB"/>
    <property type="match status" value="1"/>
</dbReference>
<keyword evidence="3" id="KW-0378">Hydrolase</keyword>
<dbReference type="AlphaFoldDB" id="C0CHN1"/>
<evidence type="ECO:0000313" key="7">
    <source>
        <dbReference type="Proteomes" id="UP000003100"/>
    </source>
</evidence>
<reference evidence="6 7" key="2">
    <citation type="submission" date="2009-02" db="EMBL/GenBank/DDBJ databases">
        <title>Draft genome sequence of Blautia hydrogenotrophica DSM 10507 (Ruminococcus hydrogenotrophicus DSM 10507).</title>
        <authorList>
            <person name="Sudarsanam P."/>
            <person name="Ley R."/>
            <person name="Guruge J."/>
            <person name="Turnbaugh P.J."/>
            <person name="Mahowald M."/>
            <person name="Liep D."/>
            <person name="Gordon J."/>
        </authorList>
    </citation>
    <scope>NUCLEOTIDE SEQUENCE [LARGE SCALE GENOMIC DNA]</scope>
    <source>
        <strain evidence="7">DSM 10507 / JCM 14656 / S5a33</strain>
    </source>
</reference>
<dbReference type="GO" id="GO:0030145">
    <property type="term" value="F:manganese ion binding"/>
    <property type="evidence" value="ECO:0007669"/>
    <property type="project" value="InterPro"/>
</dbReference>
<dbReference type="RefSeq" id="WP_005945414.1">
    <property type="nucleotide sequence ID" value="NZ_CP136423.1"/>
</dbReference>
<organism evidence="6 7">
    <name type="scientific">Blautia hydrogenotrophica (strain DSM 10507 / JCM 14656 / S5a33)</name>
    <name type="common">Ruminococcus hydrogenotrophicus</name>
    <dbReference type="NCBI Taxonomy" id="476272"/>
    <lineage>
        <taxon>Bacteria</taxon>
        <taxon>Bacillati</taxon>
        <taxon>Bacillota</taxon>
        <taxon>Clostridia</taxon>
        <taxon>Lachnospirales</taxon>
        <taxon>Lachnospiraceae</taxon>
        <taxon>Blautia</taxon>
    </lineage>
</organism>
<gene>
    <name evidence="6" type="ORF">RUMHYD_00345</name>
</gene>
<comment type="catalytic activity">
    <reaction evidence="5">
        <text>O-phospho-L-tyrosyl-[protein] + H2O = L-tyrosyl-[protein] + phosphate</text>
        <dbReference type="Rhea" id="RHEA:10684"/>
        <dbReference type="Rhea" id="RHEA-COMP:10136"/>
        <dbReference type="Rhea" id="RHEA-COMP:20101"/>
        <dbReference type="ChEBI" id="CHEBI:15377"/>
        <dbReference type="ChEBI" id="CHEBI:43474"/>
        <dbReference type="ChEBI" id="CHEBI:46858"/>
        <dbReference type="ChEBI" id="CHEBI:61978"/>
        <dbReference type="EC" id="3.1.3.48"/>
    </reaction>
</comment>
<dbReference type="eggNOG" id="COG4464">
    <property type="taxonomic scope" value="Bacteria"/>
</dbReference>
<dbReference type="InterPro" id="IPR032466">
    <property type="entry name" value="Metal_Hydrolase"/>
</dbReference>
<protein>
    <recommendedName>
        <fullName evidence="2">protein-tyrosine-phosphatase</fullName>
        <ecNumber evidence="2">3.1.3.48</ecNumber>
    </recommendedName>
</protein>
<dbReference type="HOGENOM" id="CLU_085966_1_1_9"/>
<dbReference type="Pfam" id="PF19567">
    <property type="entry name" value="CpsB_CapC"/>
    <property type="match status" value="1"/>
</dbReference>
<dbReference type="GO" id="GO:0045227">
    <property type="term" value="P:capsule polysaccharide biosynthetic process"/>
    <property type="evidence" value="ECO:0007669"/>
    <property type="project" value="UniProtKB-UniPathway"/>
</dbReference>
<dbReference type="GO" id="GO:0004725">
    <property type="term" value="F:protein tyrosine phosphatase activity"/>
    <property type="evidence" value="ECO:0007669"/>
    <property type="project" value="UniProtKB-EC"/>
</dbReference>
<comment type="caution">
    <text evidence="6">The sequence shown here is derived from an EMBL/GenBank/DDBJ whole genome shotgun (WGS) entry which is preliminary data.</text>
</comment>
<evidence type="ECO:0000256" key="1">
    <source>
        <dbReference type="ARBA" id="ARBA00005750"/>
    </source>
</evidence>
<dbReference type="Gene3D" id="3.20.20.140">
    <property type="entry name" value="Metal-dependent hydrolases"/>
    <property type="match status" value="1"/>
</dbReference>
<dbReference type="PANTHER" id="PTHR39181">
    <property type="entry name" value="TYROSINE-PROTEIN PHOSPHATASE YWQE"/>
    <property type="match status" value="1"/>
</dbReference>
<evidence type="ECO:0000256" key="4">
    <source>
        <dbReference type="ARBA" id="ARBA00022912"/>
    </source>
</evidence>
<dbReference type="GeneID" id="86821609"/>
<comment type="similarity">
    <text evidence="1">Belongs to the metallo-dependent hydrolases superfamily. CpsB/CapC family.</text>
</comment>
<evidence type="ECO:0000256" key="5">
    <source>
        <dbReference type="ARBA" id="ARBA00051722"/>
    </source>
</evidence>
<dbReference type="SUPFAM" id="SSF51556">
    <property type="entry name" value="Metallo-dependent hydrolases"/>
    <property type="match status" value="1"/>
</dbReference>
<dbReference type="PANTHER" id="PTHR39181:SF1">
    <property type="entry name" value="TYROSINE-PROTEIN PHOSPHATASE YWQE"/>
    <property type="match status" value="1"/>
</dbReference>
<keyword evidence="4" id="KW-0904">Protein phosphatase</keyword>
<name>C0CHN1_BLAHS</name>
<evidence type="ECO:0000256" key="2">
    <source>
        <dbReference type="ARBA" id="ARBA00013064"/>
    </source>
</evidence>
<proteinExistence type="inferred from homology"/>
<dbReference type="Proteomes" id="UP000003100">
    <property type="component" value="Unassembled WGS sequence"/>
</dbReference>
<reference evidence="6 7" key="1">
    <citation type="submission" date="2009-01" db="EMBL/GenBank/DDBJ databases">
        <authorList>
            <person name="Fulton L."/>
            <person name="Clifton S."/>
            <person name="Fulton B."/>
            <person name="Xu J."/>
            <person name="Minx P."/>
            <person name="Pepin K.H."/>
            <person name="Johnson M."/>
            <person name="Bhonagiri V."/>
            <person name="Nash W.E."/>
            <person name="Mardis E.R."/>
            <person name="Wilson R.K."/>
        </authorList>
    </citation>
    <scope>NUCLEOTIDE SEQUENCE [LARGE SCALE GENOMIC DNA]</scope>
    <source>
        <strain evidence="7">DSM 10507 / JCM 14656 / S5a33</strain>
    </source>
</reference>
<dbReference type="EMBL" id="ACBZ01000012">
    <property type="protein sequence ID" value="EEG50732.1"/>
    <property type="molecule type" value="Genomic_DNA"/>
</dbReference>
<dbReference type="PATRIC" id="fig|476272.21.peg.3352"/>
<accession>C0CHN1</accession>
<dbReference type="EC" id="3.1.3.48" evidence="2"/>
<keyword evidence="7" id="KW-1185">Reference proteome</keyword>
<sequence>MRGLFDIHCHLVPYVDDGARDMDEAIKMLKMEYRQGVRYIIVTPHFRRDMFETSMEQILKQFLRLREIGKKIGIQLFLGCEYHVDDGMVRMLRAKERPCMASSRYVLAEYRYDVSTEYVKESLDDLLRNGYLPIIAHIERYTDVCADWDFLEEIVDMGAFIQVNAGSIIGDGGRNVKRFCKKLMKEDLLHFVGTDAHRIDIRRPIIKPCVDYVIKKMGEDYAREIFVENPRRIVLR</sequence>